<dbReference type="AlphaFoldDB" id="A0A915L017"/>
<dbReference type="Proteomes" id="UP000887565">
    <property type="component" value="Unplaced"/>
</dbReference>
<reference evidence="3" key="1">
    <citation type="submission" date="2022-11" db="UniProtKB">
        <authorList>
            <consortium name="WormBaseParasite"/>
        </authorList>
    </citation>
    <scope>IDENTIFICATION</scope>
</reference>
<accession>A0A915L017</accession>
<dbReference type="WBParaSite" id="nRc.2.0.1.t44417-RA">
    <property type="protein sequence ID" value="nRc.2.0.1.t44417-RA"/>
    <property type="gene ID" value="nRc.2.0.1.g44417"/>
</dbReference>
<evidence type="ECO:0000256" key="1">
    <source>
        <dbReference type="SAM" id="MobiDB-lite"/>
    </source>
</evidence>
<feature type="region of interest" description="Disordered" evidence="1">
    <location>
        <begin position="204"/>
        <end position="250"/>
    </location>
</feature>
<keyword evidence="2" id="KW-1185">Reference proteome</keyword>
<feature type="compositionally biased region" description="Polar residues" evidence="1">
    <location>
        <begin position="48"/>
        <end position="61"/>
    </location>
</feature>
<evidence type="ECO:0000313" key="2">
    <source>
        <dbReference type="Proteomes" id="UP000887565"/>
    </source>
</evidence>
<feature type="region of interest" description="Disordered" evidence="1">
    <location>
        <begin position="44"/>
        <end position="63"/>
    </location>
</feature>
<proteinExistence type="predicted"/>
<evidence type="ECO:0000313" key="3">
    <source>
        <dbReference type="WBParaSite" id="nRc.2.0.1.t44417-RA"/>
    </source>
</evidence>
<feature type="compositionally biased region" description="Low complexity" evidence="1">
    <location>
        <begin position="238"/>
        <end position="250"/>
    </location>
</feature>
<organism evidence="2 3">
    <name type="scientific">Romanomermis culicivorax</name>
    <name type="common">Nematode worm</name>
    <dbReference type="NCBI Taxonomy" id="13658"/>
    <lineage>
        <taxon>Eukaryota</taxon>
        <taxon>Metazoa</taxon>
        <taxon>Ecdysozoa</taxon>
        <taxon>Nematoda</taxon>
        <taxon>Enoplea</taxon>
        <taxon>Dorylaimia</taxon>
        <taxon>Mermithida</taxon>
        <taxon>Mermithoidea</taxon>
        <taxon>Mermithidae</taxon>
        <taxon>Romanomermis</taxon>
    </lineage>
</organism>
<sequence length="250" mass="26469">MSNQRGTAQLPSATHEIRPLQSEMAWLTAHIPQLMAQLTALPPRNPMPSRTPSARVQNAGDSPSGAHLQMCSYHRRCTHNEASCWAQHSDSASPSNTTTTGAGRCYFCQTRGHGLPTSDSDNACCRSGFGTDSVVRPATAATDNHDAGQRKPVNEAKNDWRCQHGCVVLTDGSSGCHPPPCGMGEPQCIAHSSCCPVTINKDDRSPNTGGDCPATTSGGGKIAAPRSPTPLEKRCPPSTRTSVSSSRRHS</sequence>
<protein>
    <submittedName>
        <fullName evidence="3">Uncharacterized protein</fullName>
    </submittedName>
</protein>
<name>A0A915L017_ROMCU</name>